<protein>
    <submittedName>
        <fullName evidence="1">Uncharacterized protein</fullName>
    </submittedName>
</protein>
<dbReference type="Proteomes" id="UP000652761">
    <property type="component" value="Unassembled WGS sequence"/>
</dbReference>
<dbReference type="EMBL" id="NMUH01001959">
    <property type="protein sequence ID" value="MQL96792.1"/>
    <property type="molecule type" value="Genomic_DNA"/>
</dbReference>
<proteinExistence type="predicted"/>
<comment type="caution">
    <text evidence="1">The sequence shown here is derived from an EMBL/GenBank/DDBJ whole genome shotgun (WGS) entry which is preliminary data.</text>
</comment>
<gene>
    <name evidence="1" type="ORF">Taro_029471</name>
</gene>
<reference evidence="1" key="1">
    <citation type="submission" date="2017-07" db="EMBL/GenBank/DDBJ databases">
        <title>Taro Niue Genome Assembly and Annotation.</title>
        <authorList>
            <person name="Atibalentja N."/>
            <person name="Keating K."/>
            <person name="Fields C.J."/>
        </authorList>
    </citation>
    <scope>NUCLEOTIDE SEQUENCE</scope>
    <source>
        <strain evidence="1">Niue_2</strain>
        <tissue evidence="1">Leaf</tissue>
    </source>
</reference>
<keyword evidence="2" id="KW-1185">Reference proteome</keyword>
<organism evidence="1 2">
    <name type="scientific">Colocasia esculenta</name>
    <name type="common">Wild taro</name>
    <name type="synonym">Arum esculentum</name>
    <dbReference type="NCBI Taxonomy" id="4460"/>
    <lineage>
        <taxon>Eukaryota</taxon>
        <taxon>Viridiplantae</taxon>
        <taxon>Streptophyta</taxon>
        <taxon>Embryophyta</taxon>
        <taxon>Tracheophyta</taxon>
        <taxon>Spermatophyta</taxon>
        <taxon>Magnoliopsida</taxon>
        <taxon>Liliopsida</taxon>
        <taxon>Araceae</taxon>
        <taxon>Aroideae</taxon>
        <taxon>Colocasieae</taxon>
        <taxon>Colocasia</taxon>
    </lineage>
</organism>
<accession>A0A843VDW7</accession>
<evidence type="ECO:0000313" key="1">
    <source>
        <dbReference type="EMBL" id="MQL96792.1"/>
    </source>
</evidence>
<dbReference type="AlphaFoldDB" id="A0A843VDW7"/>
<evidence type="ECO:0000313" key="2">
    <source>
        <dbReference type="Proteomes" id="UP000652761"/>
    </source>
</evidence>
<sequence length="106" mass="11710">MFDYVAILNRGLIALFHPDRAEELCPGEGGAAVELLRRLSVSGGLCGVGSTRVWRPECGRSGDVEFLAFFGLVQFFCVGYPRFCVSQVPVPFVGSFVLWYVVYQPL</sequence>
<name>A0A843VDW7_COLES</name>